<reference evidence="7 8" key="2">
    <citation type="journal article" date="2011" name="PLoS Genet.">
        <title>Caenorhabditis briggsae recombinant inbred line genotypes reveal inter-strain incompatibility and the evolution of recombination.</title>
        <authorList>
            <person name="Ross J.A."/>
            <person name="Koboldt D.C."/>
            <person name="Staisch J.E."/>
            <person name="Chamberlin H.M."/>
            <person name="Gupta B.P."/>
            <person name="Miller R.D."/>
            <person name="Baird S.E."/>
            <person name="Haag E.S."/>
        </authorList>
    </citation>
    <scope>NUCLEOTIDE SEQUENCE [LARGE SCALE GENOMIC DNA]</scope>
    <source>
        <strain evidence="7 8">AF16</strain>
    </source>
</reference>
<dbReference type="PANTHER" id="PTHR31357:SF5">
    <property type="entry name" value="SERPENTINE RECEPTOR CLASS ALPHA-1-RELATED"/>
    <property type="match status" value="1"/>
</dbReference>
<evidence type="ECO:0000313" key="9">
    <source>
        <dbReference type="WormBase" id="CBG18723"/>
    </source>
</evidence>
<evidence type="ECO:0000313" key="7">
    <source>
        <dbReference type="EMBL" id="CAP36123.2"/>
    </source>
</evidence>
<dbReference type="GO" id="GO:0016020">
    <property type="term" value="C:membrane"/>
    <property type="evidence" value="ECO:0007669"/>
    <property type="project" value="UniProtKB-SubCell"/>
</dbReference>
<dbReference type="AlphaFoldDB" id="A8XTZ7"/>
<keyword evidence="3 6" id="KW-1133">Transmembrane helix</keyword>
<dbReference type="Proteomes" id="UP000008549">
    <property type="component" value="Unassembled WGS sequence"/>
</dbReference>
<reference evidence="7 8" key="1">
    <citation type="journal article" date="2003" name="PLoS Biol.">
        <title>The genome sequence of Caenorhabditis briggsae: a platform for comparative genomics.</title>
        <authorList>
            <person name="Stein L.D."/>
            <person name="Bao Z."/>
            <person name="Blasiar D."/>
            <person name="Blumenthal T."/>
            <person name="Brent M.R."/>
            <person name="Chen N."/>
            <person name="Chinwalla A."/>
            <person name="Clarke L."/>
            <person name="Clee C."/>
            <person name="Coghlan A."/>
            <person name="Coulson A."/>
            <person name="D'Eustachio P."/>
            <person name="Fitch D.H."/>
            <person name="Fulton L.A."/>
            <person name="Fulton R.E."/>
            <person name="Griffiths-Jones S."/>
            <person name="Harris T.W."/>
            <person name="Hillier L.W."/>
            <person name="Kamath R."/>
            <person name="Kuwabara P.E."/>
            <person name="Mardis E.R."/>
            <person name="Marra M.A."/>
            <person name="Miner T.L."/>
            <person name="Minx P."/>
            <person name="Mullikin J.C."/>
            <person name="Plumb R.W."/>
            <person name="Rogers J."/>
            <person name="Schein J.E."/>
            <person name="Sohrmann M."/>
            <person name="Spieth J."/>
            <person name="Stajich J.E."/>
            <person name="Wei C."/>
            <person name="Willey D."/>
            <person name="Wilson R.K."/>
            <person name="Durbin R."/>
            <person name="Waterston R.H."/>
        </authorList>
    </citation>
    <scope>NUCLEOTIDE SEQUENCE [LARGE SCALE GENOMIC DNA]</scope>
    <source>
        <strain evidence="7 8">AF16</strain>
    </source>
</reference>
<evidence type="ECO:0000313" key="8">
    <source>
        <dbReference type="Proteomes" id="UP000008549"/>
    </source>
</evidence>
<evidence type="ECO:0000256" key="2">
    <source>
        <dbReference type="ARBA" id="ARBA00022692"/>
    </source>
</evidence>
<dbReference type="InterPro" id="IPR051080">
    <property type="entry name" value="Nematode_rcpt-like_serp_alpha"/>
</dbReference>
<dbReference type="STRING" id="6238.A8XTZ7"/>
<protein>
    <submittedName>
        <fullName evidence="7">Protein CBR-SRA-8</fullName>
    </submittedName>
</protein>
<dbReference type="Pfam" id="PF02117">
    <property type="entry name" value="7TM_GPCR_Sra"/>
    <property type="match status" value="1"/>
</dbReference>
<feature type="transmembrane region" description="Helical" evidence="6">
    <location>
        <begin position="184"/>
        <end position="204"/>
    </location>
</feature>
<keyword evidence="2 6" id="KW-0812">Transmembrane</keyword>
<feature type="transmembrane region" description="Helical" evidence="6">
    <location>
        <begin position="138"/>
        <end position="160"/>
    </location>
</feature>
<comment type="similarity">
    <text evidence="5">Belongs to the nematode receptor-like protein sra family.</text>
</comment>
<feature type="transmembrane region" description="Helical" evidence="6">
    <location>
        <begin position="19"/>
        <end position="43"/>
    </location>
</feature>
<evidence type="ECO:0000256" key="5">
    <source>
        <dbReference type="ARBA" id="ARBA00037994"/>
    </source>
</evidence>
<sequence length="214" mass="24468">MSTCATQTDLDRLASLNFIISQFVNLFTALITFSASIFALKLLIFHSILENSTKLLLILNLAYAIIYQIFYSIEATTVVYKHFNLEHEKCEILKLEKSCAPINQILLGCSSGMIFCQTGLILERTIATFYKDYCRHHYLISSLITLIILVISSQIGRLVYWDDPLNAASLACFVFPKQSAQRSLIYFLCCTVVTMLNLTASIWLKRYNKKLEYQ</sequence>
<evidence type="ECO:0000256" key="6">
    <source>
        <dbReference type="SAM" id="Phobius"/>
    </source>
</evidence>
<organism evidence="7 8">
    <name type="scientific">Caenorhabditis briggsae</name>
    <dbReference type="NCBI Taxonomy" id="6238"/>
    <lineage>
        <taxon>Eukaryota</taxon>
        <taxon>Metazoa</taxon>
        <taxon>Ecdysozoa</taxon>
        <taxon>Nematoda</taxon>
        <taxon>Chromadorea</taxon>
        <taxon>Rhabditida</taxon>
        <taxon>Rhabditina</taxon>
        <taxon>Rhabditomorpha</taxon>
        <taxon>Rhabditoidea</taxon>
        <taxon>Rhabditidae</taxon>
        <taxon>Peloderinae</taxon>
        <taxon>Caenorhabditis</taxon>
    </lineage>
</organism>
<evidence type="ECO:0000256" key="4">
    <source>
        <dbReference type="ARBA" id="ARBA00023136"/>
    </source>
</evidence>
<dbReference type="WormBase" id="CBG18723">
    <property type="protein sequence ID" value="CBP49042"/>
    <property type="gene ID" value="WBGene00038093"/>
    <property type="gene designation" value="Cbr-sra-8"/>
</dbReference>
<gene>
    <name evidence="9" type="primary">sra-8</name>
    <name evidence="7" type="synonym">Cbr-sra-8</name>
    <name evidence="9" type="ORF">CBG18723</name>
    <name evidence="7" type="ORF">CBG_18723</name>
</gene>
<dbReference type="EMBL" id="HE601462">
    <property type="protein sequence ID" value="CAP36123.2"/>
    <property type="molecule type" value="Genomic_DNA"/>
</dbReference>
<evidence type="ECO:0000256" key="3">
    <source>
        <dbReference type="ARBA" id="ARBA00022989"/>
    </source>
</evidence>
<evidence type="ECO:0000256" key="1">
    <source>
        <dbReference type="ARBA" id="ARBA00004141"/>
    </source>
</evidence>
<dbReference type="InterPro" id="IPR000344">
    <property type="entry name" value="7TM_GPCR_serpentine_rcpt_Sra"/>
</dbReference>
<feature type="transmembrane region" description="Helical" evidence="6">
    <location>
        <begin position="55"/>
        <end position="73"/>
    </location>
</feature>
<dbReference type="InParanoid" id="A8XTZ7"/>
<keyword evidence="4 6" id="KW-0472">Membrane</keyword>
<dbReference type="PRINTS" id="PR00697">
    <property type="entry name" value="TMPROTEINSRA"/>
</dbReference>
<keyword evidence="8" id="KW-1185">Reference proteome</keyword>
<dbReference type="OMA" id="MSTCATQ"/>
<dbReference type="GO" id="GO:0007606">
    <property type="term" value="P:sensory perception of chemical stimulus"/>
    <property type="evidence" value="ECO:0007669"/>
    <property type="project" value="InterPro"/>
</dbReference>
<accession>A8XTZ7</accession>
<comment type="subcellular location">
    <subcellularLocation>
        <location evidence="1">Membrane</location>
        <topology evidence="1">Multi-pass membrane protein</topology>
    </subcellularLocation>
</comment>
<dbReference type="GO" id="GO:0004930">
    <property type="term" value="F:G protein-coupled receptor activity"/>
    <property type="evidence" value="ECO:0007669"/>
    <property type="project" value="InterPro"/>
</dbReference>
<proteinExistence type="inferred from homology"/>
<dbReference type="HOGENOM" id="CLU_1062571_0_0_1"/>
<dbReference type="eggNOG" id="ENOG502TH3G">
    <property type="taxonomic scope" value="Eukaryota"/>
</dbReference>
<name>A8XTZ7_CAEBR</name>
<dbReference type="PANTHER" id="PTHR31357">
    <property type="entry name" value="SERPENTINE RECEPTOR CLASS ALPHA-10"/>
    <property type="match status" value="1"/>
</dbReference>